<feature type="compositionally biased region" description="Basic and acidic residues" evidence="3">
    <location>
        <begin position="2610"/>
        <end position="2620"/>
    </location>
</feature>
<feature type="compositionally biased region" description="Low complexity" evidence="3">
    <location>
        <begin position="531"/>
        <end position="555"/>
    </location>
</feature>
<proteinExistence type="predicted"/>
<evidence type="ECO:0000259" key="6">
    <source>
        <dbReference type="PROSITE" id="PS51511"/>
    </source>
</evidence>
<feature type="compositionally biased region" description="Low complexity" evidence="3">
    <location>
        <begin position="1294"/>
        <end position="1310"/>
    </location>
</feature>
<feature type="compositionally biased region" description="Basic residues" evidence="3">
    <location>
        <begin position="2598"/>
        <end position="2609"/>
    </location>
</feature>
<dbReference type="InterPro" id="IPR019018">
    <property type="entry name" value="Rab-bd_FIP-RBD"/>
</dbReference>
<dbReference type="GO" id="GO:0005856">
    <property type="term" value="C:cytoskeleton"/>
    <property type="evidence" value="ECO:0007669"/>
    <property type="project" value="TreeGrafter"/>
</dbReference>
<dbReference type="Gene3D" id="3.90.190.10">
    <property type="entry name" value="Protein tyrosine phosphatase superfamily"/>
    <property type="match status" value="1"/>
</dbReference>
<feature type="compositionally biased region" description="Basic and acidic residues" evidence="3">
    <location>
        <begin position="836"/>
        <end position="857"/>
    </location>
</feature>
<feature type="compositionally biased region" description="Low complexity" evidence="3">
    <location>
        <begin position="278"/>
        <end position="292"/>
    </location>
</feature>
<evidence type="ECO:0000259" key="4">
    <source>
        <dbReference type="PROSITE" id="PS50055"/>
    </source>
</evidence>
<gene>
    <name evidence="7" type="ORF">PTSG_06438</name>
</gene>
<dbReference type="EMBL" id="GL832972">
    <property type="protein sequence ID" value="EGD75361.1"/>
    <property type="molecule type" value="Genomic_DNA"/>
</dbReference>
<dbReference type="Gene3D" id="1.10.287.1490">
    <property type="match status" value="1"/>
</dbReference>
<feature type="domain" description="FIP-RBD" evidence="6">
    <location>
        <begin position="2521"/>
        <end position="2583"/>
    </location>
</feature>
<dbReference type="SUPFAM" id="SSF52799">
    <property type="entry name" value="(Phosphotyrosine protein) phosphatases II"/>
    <property type="match status" value="1"/>
</dbReference>
<feature type="compositionally biased region" description="Acidic residues" evidence="3">
    <location>
        <begin position="336"/>
        <end position="345"/>
    </location>
</feature>
<dbReference type="InterPro" id="IPR029021">
    <property type="entry name" value="Prot-tyrosine_phosphatase-like"/>
</dbReference>
<feature type="region of interest" description="Disordered" evidence="3">
    <location>
        <begin position="2109"/>
        <end position="2161"/>
    </location>
</feature>
<feature type="domain" description="Tyrosine-protein phosphatase" evidence="4">
    <location>
        <begin position="985"/>
        <end position="1234"/>
    </location>
</feature>
<feature type="compositionally biased region" description="Basic and acidic residues" evidence="3">
    <location>
        <begin position="296"/>
        <end position="306"/>
    </location>
</feature>
<feature type="region of interest" description="Disordered" evidence="3">
    <location>
        <begin position="580"/>
        <end position="602"/>
    </location>
</feature>
<sequence length="2620" mass="281551">MEAKRKTAATATAGGGGGGARTPRTPQQQQQQQAQGRPASSSSSGSSTTGSARSSRRRTGRRLPTPGAKAPATARTPSSKARPGSGSSAADAEARRKRMEEARARKKAEDKARHEHMVALAQQSEARAAKAAQRRAKQPSPKQQQKQTHAPTSPTPSPAAKHPKTAKTTRSPASSTSATTAIAAAATKKDNAKADKGKEKGKEKGTGRTGLFRAARMSKGKEDKNGKQDSNKKKADVQVSLMEATTAGAAASQTASTKSHAAPPSPTRPTFSRFSQLDPAPSTPTTSASSSRRSSKRDTRASKDVGRAQPANGEAADEDVGGTRDRDRSNTGADSDSGEGEDDEVTSARGSGGGGEHTFSRSASVRKQIQYTLRRQESEALIQELLDGDVASASSSTSSPSLSRTQHARHSQQQKLNELGEEEQQQQQQQHHQQRREVDLRLGGSVGDDAGARDGSGSDEDEEEGPPPPLPTSSPPPLDVHEEADEEEARLDDADAGAKRDDAEKNEERAATTMGGDHGATYGGERDAKATHTAAHAADTGTSAESEAAASLPAESRVHTRDERPLVLAERKASLRSALADHLGGGGGSGDDNQKQQQQLLQPGEQEPKLVWKKHQLHINKGHGPLGFAIKKKRSTDLPYHLCTGTVKEGGAARHAGLRTGDVLCRINGRDLRSTSKEQATSLLRHASGTVAITVYRRQLASETSGPTTPQMVRRQRFMAAQQQQQHQHDADQHRQERDQHQQYGEVPPSPASVVTATSPLTPSGDATGAEEKEDSSDAKGAGAVVVDFTTPKEQEETIAEMRDTEQRETKEAGTAQEQEAEEGKTTESTATTDRVQTEAEQRQQLRTEEAEERAEAKAAASDTAAAAAAADGTTDQVIDEDDDDDDDNEDDDEFHDARTGEEEDEDDDDDDEKYCGFPSSPDQREAHATTVTRAGAGDHDDVGRGSGRGGMAMSGPPSRFSGPRTEYLQRQVSAMRSVDEEEMQQQFEEALASTARPQETRVHVTTEGGEPMPIDAAFVSGAVDNNRRYIMSQPPTEDTAAAFWQMVWDQDVRAIIAVSDSNSGDDSTGVSCVPNTLASETYGRVVAGLVSKGEEEWWVQRQLLIECDGRRRPVLHMTVHIPTPVSTHRQHLQSLTALVRHLRTLAAAAEGPLLVYETSEAEQEQDGDNDEESRGASGLAGVLVAVHRMYDAIAAQLEPINTAATIADMCAQREGAVRTREQCATVHAAVLLLLEMEQSELQTQLEATEERAHSRQQAWSDASSSTATKDQQQHEQQPPSKSSPSAVHPAPPKSSTATPSSTTAAAAASTATSTAVRALETGTAYGPTRPMNVTQEQLQHLRQTPVQRWRHNDVLLFLAYLDLSCLQAHLSSKKGRKGRKVNGRVLASRPHQLLACLGTSVASHHRERLLAGVSALCARDSRLLFTADRDAELIKHTGAHQLSCGATALPAFVKRGGAVAVRIDCSDVCAGMGRVMYVMQPKAEATTEDVLAFAVGKCNLGTIPLTALSCVLYSHTHDTAREIGPSPRDLRDAALRIVHSCGEEDMCIRWRHTCATGMKRVHVDISTLTGAAATAADTADRTGNSTRVSVMAGPRTPVSTVIASVLAAAAAPESVESFAIEFFDTRLMPTDALAPAFANGAENAQLRQQLQQQADVDDLRHQVAAYEQEIAQLRQELQSSNNERAQAEAKAAEKTDDDSTLQAKLNAEVAALEAQVAAAQEEATKQLAAERAMREEMEQALTSAVHSGNDEALPAAAALERAASARDAMVRDLSAQVFALRRACVEKERLRFSEQSSDSPEAKEIQAMLDEKLKLAGEVQTLTARVYELETEQEATTRSRMAMSPASHVASVFGDASARNSPALFRRANNDREGDSDTGASSDVVGPTAAVPAGTNGDGGGTLTQLFSIIQCSLVLAVEVEKADEPLGMALRSSRFGSDSNALSVIAVRGVTPNAAAHRAGIESGDLLLQIDDVYLVDATKRQAVAAVQAAGDRVRIVLARPGGLDVASRKASAPPTATATTTTTTADVTMGAAGGTSDGDGDGAVPSAGSGSALNDDAEQLLQRLREKERETESLRARQKSLLKQHDEHVAALQRYERERDAVLRKAASTRARLSRSSGSDSTSHITTATSAVNTPSPPPNKGDEGEAGEEHEEEEEDFQSRVFGVLETSQQNAVEVERLRGEVERLKASVQEYSDALASAQATLAKEKELHTSASDTRAREEQLRRDLAAKTMELDVLKGTAAAIEESLQEAHSTISGLRTENLQLHEKLNSEGGSPKQTAKLKEVMAKHNQEKAKYRSQLDAMKKKVKEAEARQRGDTKRLQGELTRLQKALADEEGRAAQLEEKARELQQERDELQSRVHKLETDASTLTAQAKEAADVQQRTEAAMNTSIGSLDRDLQAKTAEAERLRARVQELEKQVGQQRSKLDGRAADFETGKKEYREEMNARVAGAEAAATEARRERDKSLQELAQLRAELQAKDSLVSSLQEERHQLLQQVQPGATARRGDGGDDGGHSGQAKNGNGKPASSELWDIVCSKSKEEVLKMLEDRDEEAERLRTYIEGLMEVIIDKSPDILEHVNKLNVSQHGFVGSLRRSHRRSMRSKKDKNGDGTDGKT</sequence>
<feature type="compositionally biased region" description="Low complexity" evidence="3">
    <location>
        <begin position="244"/>
        <end position="262"/>
    </location>
</feature>
<dbReference type="PANTHER" id="PTHR47357">
    <property type="entry name" value="COP1-INTERACTIVE PROTEIN 1"/>
    <property type="match status" value="1"/>
</dbReference>
<feature type="compositionally biased region" description="Low complexity" evidence="3">
    <location>
        <begin position="168"/>
        <end position="186"/>
    </location>
</feature>
<dbReference type="InParanoid" id="F2UFT3"/>
<dbReference type="SUPFAM" id="SSF144270">
    <property type="entry name" value="Eferin C-derminal domain-like"/>
    <property type="match status" value="1"/>
</dbReference>
<dbReference type="PROSITE" id="PS51511">
    <property type="entry name" value="FIP_RBD"/>
    <property type="match status" value="1"/>
</dbReference>
<feature type="compositionally biased region" description="Low complexity" evidence="3">
    <location>
        <begin position="2018"/>
        <end position="2033"/>
    </location>
</feature>
<dbReference type="GO" id="GO:0005200">
    <property type="term" value="F:structural constituent of cytoskeleton"/>
    <property type="evidence" value="ECO:0007669"/>
    <property type="project" value="TreeGrafter"/>
</dbReference>
<feature type="compositionally biased region" description="Basic and acidic residues" evidence="3">
    <location>
        <begin position="2509"/>
        <end position="2518"/>
    </location>
</feature>
<evidence type="ECO:0000256" key="1">
    <source>
        <dbReference type="ARBA" id="ARBA00022448"/>
    </source>
</evidence>
<feature type="compositionally biased region" description="Acidic residues" evidence="3">
    <location>
        <begin position="878"/>
        <end position="895"/>
    </location>
</feature>
<evidence type="ECO:0000313" key="7">
    <source>
        <dbReference type="EMBL" id="EGD75361.1"/>
    </source>
</evidence>
<feature type="compositionally biased region" description="Basic and acidic residues" evidence="3">
    <location>
        <begin position="187"/>
        <end position="206"/>
    </location>
</feature>
<dbReference type="GeneID" id="16072378"/>
<feature type="compositionally biased region" description="Low complexity" evidence="3">
    <location>
        <begin position="119"/>
        <end position="131"/>
    </location>
</feature>
<keyword evidence="8" id="KW-1185">Reference proteome</keyword>
<dbReference type="PROSITE" id="PS50106">
    <property type="entry name" value="PDZ"/>
    <property type="match status" value="2"/>
</dbReference>
<feature type="region of interest" description="Disordered" evidence="3">
    <location>
        <begin position="718"/>
        <end position="965"/>
    </location>
</feature>
<accession>F2UFT3</accession>
<dbReference type="SMART" id="SM00228">
    <property type="entry name" value="PDZ"/>
    <property type="match status" value="2"/>
</dbReference>
<feature type="compositionally biased region" description="Low complexity" evidence="3">
    <location>
        <begin position="858"/>
        <end position="877"/>
    </location>
</feature>
<feature type="compositionally biased region" description="Polar residues" evidence="3">
    <location>
        <begin position="1256"/>
        <end position="1286"/>
    </location>
</feature>
<dbReference type="RefSeq" id="XP_004991818.1">
    <property type="nucleotide sequence ID" value="XM_004991761.1"/>
</dbReference>
<keyword evidence="2" id="KW-0175">Coiled coil</keyword>
<evidence type="ECO:0000259" key="5">
    <source>
        <dbReference type="PROSITE" id="PS50106"/>
    </source>
</evidence>
<feature type="region of interest" description="Disordered" evidence="3">
    <location>
        <begin position="1"/>
        <end position="366"/>
    </location>
</feature>
<feature type="compositionally biased region" description="Low complexity" evidence="3">
    <location>
        <begin position="21"/>
        <end position="53"/>
    </location>
</feature>
<feature type="compositionally biased region" description="Basic and acidic residues" evidence="3">
    <location>
        <begin position="92"/>
        <end position="117"/>
    </location>
</feature>
<feature type="region of interest" description="Disordered" evidence="3">
    <location>
        <begin position="1868"/>
        <end position="1898"/>
    </location>
</feature>
<dbReference type="InterPro" id="IPR037245">
    <property type="entry name" value="FIP-RBD_C_sf"/>
</dbReference>
<feature type="compositionally biased region" description="Basic and acidic residues" evidence="3">
    <location>
        <begin position="727"/>
        <end position="741"/>
    </location>
</feature>
<feature type="region of interest" description="Disordered" evidence="3">
    <location>
        <begin position="1679"/>
        <end position="1700"/>
    </location>
</feature>
<feature type="compositionally biased region" description="Polar residues" evidence="3">
    <location>
        <begin position="753"/>
        <end position="762"/>
    </location>
</feature>
<dbReference type="Proteomes" id="UP000007799">
    <property type="component" value="Unassembled WGS sequence"/>
</dbReference>
<evidence type="ECO:0000256" key="3">
    <source>
        <dbReference type="SAM" id="MobiDB-lite"/>
    </source>
</evidence>
<feature type="compositionally biased region" description="Low complexity" evidence="3">
    <location>
        <begin position="2109"/>
        <end position="2126"/>
    </location>
</feature>
<evidence type="ECO:0000256" key="2">
    <source>
        <dbReference type="SAM" id="Coils"/>
    </source>
</evidence>
<feature type="compositionally biased region" description="Basic and acidic residues" evidence="3">
    <location>
        <begin position="491"/>
        <end position="510"/>
    </location>
</feature>
<feature type="compositionally biased region" description="Low complexity" evidence="3">
    <location>
        <begin position="138"/>
        <end position="152"/>
    </location>
</feature>
<dbReference type="GO" id="GO:0004725">
    <property type="term" value="F:protein tyrosine phosphatase activity"/>
    <property type="evidence" value="ECO:0007669"/>
    <property type="project" value="InterPro"/>
</dbReference>
<feature type="region of interest" description="Disordered" evidence="3">
    <location>
        <begin position="1245"/>
        <end position="1310"/>
    </location>
</feature>
<feature type="domain" description="PDZ" evidence="5">
    <location>
        <begin position="1918"/>
        <end position="2004"/>
    </location>
</feature>
<feature type="compositionally biased region" description="Basic and acidic residues" evidence="3">
    <location>
        <begin position="791"/>
        <end position="812"/>
    </location>
</feature>
<feature type="coiled-coil region" evidence="2">
    <location>
        <begin position="2179"/>
        <end position="2213"/>
    </location>
</feature>
<keyword evidence="1" id="KW-0813">Transport</keyword>
<dbReference type="STRING" id="946362.F2UFT3"/>
<feature type="coiled-coil region" evidence="2">
    <location>
        <begin position="2283"/>
        <end position="2494"/>
    </location>
</feature>
<organism evidence="8">
    <name type="scientific">Salpingoeca rosetta (strain ATCC 50818 / BSB-021)</name>
    <dbReference type="NCBI Taxonomy" id="946362"/>
    <lineage>
        <taxon>Eukaryota</taxon>
        <taxon>Choanoflagellata</taxon>
        <taxon>Craspedida</taxon>
        <taxon>Salpingoecidae</taxon>
        <taxon>Salpingoeca</taxon>
    </lineage>
</organism>
<feature type="domain" description="PDZ" evidence="5">
    <location>
        <begin position="616"/>
        <end position="699"/>
    </location>
</feature>
<feature type="compositionally biased region" description="Basic and acidic residues" evidence="3">
    <location>
        <begin position="1686"/>
        <end position="1695"/>
    </location>
</feature>
<evidence type="ECO:0000313" key="8">
    <source>
        <dbReference type="Proteomes" id="UP000007799"/>
    </source>
</evidence>
<feature type="compositionally biased region" description="Acidic residues" evidence="3">
    <location>
        <begin position="902"/>
        <end position="913"/>
    </location>
</feature>
<feature type="compositionally biased region" description="Acidic residues" evidence="3">
    <location>
        <begin position="2148"/>
        <end position="2160"/>
    </location>
</feature>
<feature type="compositionally biased region" description="Polar residues" evidence="3">
    <location>
        <begin position="2127"/>
        <end position="2137"/>
    </location>
</feature>
<feature type="region of interest" description="Disordered" evidence="3">
    <location>
        <begin position="2009"/>
        <end position="2057"/>
    </location>
</feature>
<dbReference type="Gene3D" id="1.20.5.2440">
    <property type="match status" value="1"/>
</dbReference>
<feature type="compositionally biased region" description="Pro residues" evidence="3">
    <location>
        <begin position="466"/>
        <end position="478"/>
    </location>
</feature>
<feature type="region of interest" description="Disordered" evidence="3">
    <location>
        <begin position="2502"/>
        <end position="2534"/>
    </location>
</feature>
<reference evidence="7" key="1">
    <citation type="submission" date="2009-08" db="EMBL/GenBank/DDBJ databases">
        <title>Annotation of Salpingoeca rosetta.</title>
        <authorList>
            <consortium name="The Broad Institute Genome Sequencing Platform"/>
            <person name="Russ C."/>
            <person name="Cuomo C."/>
            <person name="Burger G."/>
            <person name="Gray M.W."/>
            <person name="Holland P.W.H."/>
            <person name="King N."/>
            <person name="Lang F.B.F."/>
            <person name="Roger A.J."/>
            <person name="Ruiz-Trillo I."/>
            <person name="Young S.K."/>
            <person name="Zeng Q."/>
            <person name="Gargeya S."/>
            <person name="Alvarado L."/>
            <person name="Berlin A."/>
            <person name="Chapman S.B."/>
            <person name="Chen Z."/>
            <person name="Freedman E."/>
            <person name="Gellesch M."/>
            <person name="Goldberg J."/>
            <person name="Griggs A."/>
            <person name="Gujja S."/>
            <person name="Heilman E."/>
            <person name="Heiman D."/>
            <person name="Howarth C."/>
            <person name="Mehta T."/>
            <person name="Neiman D."/>
            <person name="Pearson M."/>
            <person name="Roberts A."/>
            <person name="Saif S."/>
            <person name="Shea T."/>
            <person name="Shenoy N."/>
            <person name="Sisk P."/>
            <person name="Stolte C."/>
            <person name="Sykes S."/>
            <person name="White J."/>
            <person name="Yandava C."/>
            <person name="Haas B."/>
            <person name="Nusbaum C."/>
            <person name="Birren B."/>
        </authorList>
    </citation>
    <scope>NUCLEOTIDE SEQUENCE [LARGE SCALE GENOMIC DNA]</scope>
    <source>
        <strain evidence="7">ATCC 50818</strain>
    </source>
</reference>
<dbReference type="SUPFAM" id="SSF50156">
    <property type="entry name" value="PDZ domain-like"/>
    <property type="match status" value="2"/>
</dbReference>
<feature type="region of interest" description="Disordered" evidence="3">
    <location>
        <begin position="2594"/>
        <end position="2620"/>
    </location>
</feature>
<evidence type="ECO:0008006" key="9">
    <source>
        <dbReference type="Google" id="ProtNLM"/>
    </source>
</evidence>
<dbReference type="Gene3D" id="2.30.42.10">
    <property type="match status" value="2"/>
</dbReference>
<dbReference type="OrthoDB" id="44841at2759"/>
<dbReference type="InterPro" id="IPR036034">
    <property type="entry name" value="PDZ_sf"/>
</dbReference>
<dbReference type="CDD" id="cd00136">
    <property type="entry name" value="PDZ_canonical"/>
    <property type="match status" value="1"/>
</dbReference>
<dbReference type="PROSITE" id="PS50055">
    <property type="entry name" value="TYR_PHOSPHATASE_PTP"/>
    <property type="match status" value="1"/>
</dbReference>
<protein>
    <recommendedName>
        <fullName evidence="9">PDZ domain-containing protein</fullName>
    </recommendedName>
</protein>
<feature type="compositionally biased region" description="Basic and acidic residues" evidence="3">
    <location>
        <begin position="219"/>
        <end position="236"/>
    </location>
</feature>
<feature type="compositionally biased region" description="Low complexity" evidence="3">
    <location>
        <begin position="392"/>
        <end position="403"/>
    </location>
</feature>
<dbReference type="SMART" id="SM00194">
    <property type="entry name" value="PTPc"/>
    <property type="match status" value="1"/>
</dbReference>
<dbReference type="InterPro" id="IPR001478">
    <property type="entry name" value="PDZ"/>
</dbReference>
<dbReference type="KEGG" id="sre:PTSG_06438"/>
<name>F2UFT3_SALR5</name>
<dbReference type="Pfam" id="PF00102">
    <property type="entry name" value="Y_phosphatase"/>
    <property type="match status" value="1"/>
</dbReference>
<dbReference type="InterPro" id="IPR000242">
    <property type="entry name" value="PTP_cat"/>
</dbReference>
<dbReference type="eggNOG" id="KOG0791">
    <property type="taxonomic scope" value="Eukaryota"/>
</dbReference>
<dbReference type="Pfam" id="PF00595">
    <property type="entry name" value="PDZ"/>
    <property type="match status" value="2"/>
</dbReference>
<dbReference type="OMA" id="CEPRRIE"/>
<feature type="region of interest" description="Disordered" evidence="3">
    <location>
        <begin position="390"/>
        <end position="563"/>
    </location>
</feature>
<dbReference type="PANTHER" id="PTHR47357:SF1">
    <property type="entry name" value="SPINDLE POLE BODY COMPONENT 110"/>
    <property type="match status" value="1"/>
</dbReference>